<dbReference type="EMBL" id="CP002583">
    <property type="protein sequence ID" value="ADZ89916.1"/>
    <property type="molecule type" value="Genomic_DNA"/>
</dbReference>
<evidence type="ECO:0000313" key="2">
    <source>
        <dbReference type="Proteomes" id="UP000001062"/>
    </source>
</evidence>
<dbReference type="AlphaFoldDB" id="F2K166"/>
<dbReference type="OrthoDB" id="543755at2"/>
<name>F2K166_MARM1</name>
<dbReference type="Proteomes" id="UP000001062">
    <property type="component" value="Chromosome"/>
</dbReference>
<reference evidence="1 2" key="1">
    <citation type="journal article" date="2012" name="Stand. Genomic Sci.">
        <title>Complete genome sequence of the melanogenic marine bacterium Marinomonas mediterranea type strain (MMB-1(T)).</title>
        <authorList>
            <person name="Lucas-Elio P."/>
            <person name="Goodwin L."/>
            <person name="Woyke T."/>
            <person name="Pitluck S."/>
            <person name="Nolan M."/>
            <person name="Kyrpides N.C."/>
            <person name="Detter J.C."/>
            <person name="Copeland A."/>
            <person name="Teshima H."/>
            <person name="Bruce D."/>
            <person name="Detter C."/>
            <person name="Tapia R."/>
            <person name="Han S."/>
            <person name="Land M.L."/>
            <person name="Ivanova N."/>
            <person name="Mikhailova N."/>
            <person name="Johnston A.W."/>
            <person name="Sanchez-Amat A."/>
        </authorList>
    </citation>
    <scope>NUCLEOTIDE SEQUENCE [LARGE SCALE GENOMIC DNA]</scope>
    <source>
        <strain evidence="2">ATCC 700492 / JCM 21426 / NBRC 103028 / MMB-1</strain>
    </source>
</reference>
<dbReference type="InterPro" id="IPR007833">
    <property type="entry name" value="Capsule_polysaccharide_synth"/>
</dbReference>
<gene>
    <name evidence="1" type="ordered locus">Marme_0622</name>
</gene>
<evidence type="ECO:0000313" key="1">
    <source>
        <dbReference type="EMBL" id="ADZ89916.1"/>
    </source>
</evidence>
<dbReference type="KEGG" id="mme:Marme_0622"/>
<dbReference type="HOGENOM" id="CLU_586185_0_0_6"/>
<protein>
    <submittedName>
        <fullName evidence="1">Capsule polysaccharide biosynthesis protein</fullName>
    </submittedName>
</protein>
<dbReference type="InterPro" id="IPR043148">
    <property type="entry name" value="TagF_C"/>
</dbReference>
<dbReference type="Pfam" id="PF05159">
    <property type="entry name" value="Capsule_synth"/>
    <property type="match status" value="1"/>
</dbReference>
<keyword evidence="2" id="KW-1185">Reference proteome</keyword>
<accession>F2K166</accession>
<organism evidence="1 2">
    <name type="scientific">Marinomonas mediterranea (strain ATCC 700492 / JCM 21426 / NBRC 103028 / MMB-1)</name>
    <dbReference type="NCBI Taxonomy" id="717774"/>
    <lineage>
        <taxon>Bacteria</taxon>
        <taxon>Pseudomonadati</taxon>
        <taxon>Pseudomonadota</taxon>
        <taxon>Gammaproteobacteria</taxon>
        <taxon>Oceanospirillales</taxon>
        <taxon>Oceanospirillaceae</taxon>
        <taxon>Marinomonas</taxon>
    </lineage>
</organism>
<dbReference type="Gene3D" id="3.40.50.12580">
    <property type="match status" value="1"/>
</dbReference>
<dbReference type="PATRIC" id="fig|717774.3.peg.642"/>
<dbReference type="eggNOG" id="COG3562">
    <property type="taxonomic scope" value="Bacteria"/>
</dbReference>
<dbReference type="GO" id="GO:0000271">
    <property type="term" value="P:polysaccharide biosynthetic process"/>
    <property type="evidence" value="ECO:0007669"/>
    <property type="project" value="InterPro"/>
</dbReference>
<proteinExistence type="predicted"/>
<sequence length="447" mass="51853">MNLSFDIVFVLIAKRDYGFFSKVADRLSSQGKSIAFISFVEYDSSKYPMFYPFKHEMKGSFEGIEQKLSFSLRDLIRHDVETFNASPYSMIEKAGRYIEYMDVFFSKYSVGCVIQEIGGFVANLSVYYMARKHSEKHIFIEPSFFKNRALFLIDSINPPELLCDDINMSPEVKTYMDNYHSKHLVSYSDKDKSHYTSSFEKFLKYENWKALSSKLVDITTGRYTEFRYPINHVKRYVSFFVNDFFSSTLNYYSKLEDVEEGFIYFPLHVPGDFQLTTRAPEYLDQLKVVEYILKSAPINKPVVIKQHPAMRGSLSCWDVRRLKSLYRNFFVLESSINNYEVLKKSGLVITINSKSGFEAMVLERPLICLSNTFYSHLPGVNVSSIDRLRKELNQAMFQAKATLVDSAVVDLFLLSLFENTKEFNLYNNSAKNLDKCAEAIEEVLSFA</sequence>
<dbReference type="STRING" id="717774.Marme_0622"/>
<dbReference type="GO" id="GO:0015774">
    <property type="term" value="P:polysaccharide transport"/>
    <property type="evidence" value="ECO:0007669"/>
    <property type="project" value="InterPro"/>
</dbReference>